<dbReference type="GO" id="GO:0071230">
    <property type="term" value="P:cellular response to amino acid stimulus"/>
    <property type="evidence" value="ECO:0007669"/>
    <property type="project" value="TreeGrafter"/>
</dbReference>
<dbReference type="GO" id="GO:0009267">
    <property type="term" value="P:cellular response to starvation"/>
    <property type="evidence" value="ECO:0007669"/>
    <property type="project" value="TreeGrafter"/>
</dbReference>
<evidence type="ECO:0000313" key="5">
    <source>
        <dbReference type="EMBL" id="RTG81533.1"/>
    </source>
</evidence>
<feature type="chain" id="PRO_5019061678" evidence="4">
    <location>
        <begin position="26"/>
        <end position="918"/>
    </location>
</feature>
<sequence length="918" mass="102303">MYLLRFFVKTIHLFLFSLIFFLNTGVVTPPGGTGNGGGGGLLISRQSELTSNHINLHSGWFLTKSSSREVDQQHNYNYYYSHHKSHLINTQPQASPILRKSVFNPGSVFFTGSGNTPSTNIYVQFWLTLVQLAQDPYPEVSRLATILIQYLYGKAEFQAICYNSPNNNDNNDKFITNEDTTLISSLNTSFTSSNTSNDNVSNTVNELNSTPDNINSTRFSENASIKELNSNSITSMTTNSALQMTTTNPSSSSLIHSAQFPGRRHQQTDQRLRVSVTNSPQLPNTIISNNTVTCELPATTTNSSGSNSNYPSSLDTVHTQFFAWSCRWFTRPLLSKYGQLNNGQSKSQTTSKNSFDYEPVSLGTISIDPKAVAYTDRVNRLKKQRKISHLGRLQWERVAGQISHPLVTSNSNVNTTTTTISRNISFCYPTPITTTTTYNNISSSVGMSNMSRSRISLRSNDSGDNNINNSLDDYCLHPIAFYNHHLNHGNNNNNDNYCSISSQVKFHPYQPHLVMINSERKDEEESLLLTATDDGYIRIWRNYTHHLGQDPEILTACNNNKLNLLLLYTLQRNGITDLYQTDYPVGVVVHWSQQSNQLIVSGDTRIIRIWDCLCESRLRDINTGSDISVTCLTKSIDNHLLAAGFNDGGIRVWDVRVPSLNHISCNNMSGSSSSTNDSLIFNSQADTARIFKIVFSSTNRLYAVGAMGGIGAWHLSFPTENNNTTPTTITSNTPLLSTSLNSINNNNNGDSTRHDHINLSNHPRRYISTVVRSSTNNTVNNSSTTRRFRRLPCPPRLSLPMNSSVNCADLLVNLSSPHAHLALAGIRGQSTISLHRIQDGSLHSSIRNFNITNNNNFGREQFGTPTCFKIKENFNVPFNIYFLSSSLISESNPLIAAGFHDRTLVLLNVQNKSINKEV</sequence>
<dbReference type="InterPro" id="IPR004083">
    <property type="entry name" value="Raptor"/>
</dbReference>
<keyword evidence="1 3" id="KW-0853">WD repeat</keyword>
<dbReference type="GO" id="GO:0031929">
    <property type="term" value="P:TOR signaling"/>
    <property type="evidence" value="ECO:0007669"/>
    <property type="project" value="InterPro"/>
</dbReference>
<dbReference type="PANTHER" id="PTHR12848">
    <property type="entry name" value="REGULATORY-ASSOCIATED PROTEIN OF MTOR"/>
    <property type="match status" value="1"/>
</dbReference>
<dbReference type="Proteomes" id="UP000290809">
    <property type="component" value="Unassembled WGS sequence"/>
</dbReference>
<dbReference type="GO" id="GO:0005737">
    <property type="term" value="C:cytoplasm"/>
    <property type="evidence" value="ECO:0007669"/>
    <property type="project" value="TreeGrafter"/>
</dbReference>
<protein>
    <submittedName>
        <fullName evidence="5">Uncharacterized protein</fullName>
    </submittedName>
</protein>
<feature type="repeat" description="WD" evidence="3">
    <location>
        <begin position="509"/>
        <end position="540"/>
    </location>
</feature>
<feature type="signal peptide" evidence="4">
    <location>
        <begin position="1"/>
        <end position="25"/>
    </location>
</feature>
<feature type="repeat" description="WD" evidence="3">
    <location>
        <begin position="622"/>
        <end position="656"/>
    </location>
</feature>
<dbReference type="AlphaFoldDB" id="A0A430Q1G6"/>
<comment type="caution">
    <text evidence="5">The sequence shown here is derived from an EMBL/GenBank/DDBJ whole genome shotgun (WGS) entry which is preliminary data.</text>
</comment>
<evidence type="ECO:0000256" key="4">
    <source>
        <dbReference type="SAM" id="SignalP"/>
    </source>
</evidence>
<dbReference type="GO" id="GO:0010506">
    <property type="term" value="P:regulation of autophagy"/>
    <property type="evidence" value="ECO:0007669"/>
    <property type="project" value="TreeGrafter"/>
</dbReference>
<dbReference type="InterPro" id="IPR036322">
    <property type="entry name" value="WD40_repeat_dom_sf"/>
</dbReference>
<dbReference type="InterPro" id="IPR001680">
    <property type="entry name" value="WD40_rpt"/>
</dbReference>
<dbReference type="EMBL" id="QMKO01003307">
    <property type="protein sequence ID" value="RTG81533.1"/>
    <property type="molecule type" value="Genomic_DNA"/>
</dbReference>
<name>A0A430Q1G6_SCHBO</name>
<evidence type="ECO:0000256" key="1">
    <source>
        <dbReference type="ARBA" id="ARBA00022574"/>
    </source>
</evidence>
<proteinExistence type="predicted"/>
<dbReference type="SUPFAM" id="SSF50978">
    <property type="entry name" value="WD40 repeat-like"/>
    <property type="match status" value="1"/>
</dbReference>
<evidence type="ECO:0000256" key="3">
    <source>
        <dbReference type="PROSITE-ProRule" id="PRU00221"/>
    </source>
</evidence>
<keyword evidence="6" id="KW-1185">Reference proteome</keyword>
<evidence type="ECO:0000256" key="2">
    <source>
        <dbReference type="ARBA" id="ARBA00022737"/>
    </source>
</evidence>
<dbReference type="STRING" id="6184.A0A430Q1G6"/>
<dbReference type="GO" id="GO:0030674">
    <property type="term" value="F:protein-macromolecule adaptor activity"/>
    <property type="evidence" value="ECO:0007669"/>
    <property type="project" value="TreeGrafter"/>
</dbReference>
<dbReference type="Gene3D" id="2.130.10.10">
    <property type="entry name" value="YVTN repeat-like/Quinoprotein amine dehydrogenase"/>
    <property type="match status" value="1"/>
</dbReference>
<evidence type="ECO:0000313" key="6">
    <source>
        <dbReference type="Proteomes" id="UP000290809"/>
    </source>
</evidence>
<dbReference type="SMART" id="SM00320">
    <property type="entry name" value="WD40"/>
    <property type="match status" value="4"/>
</dbReference>
<dbReference type="InterPro" id="IPR019775">
    <property type="entry name" value="WD40_repeat_CS"/>
</dbReference>
<organism evidence="5 6">
    <name type="scientific">Schistosoma bovis</name>
    <name type="common">Blood fluke</name>
    <dbReference type="NCBI Taxonomy" id="6184"/>
    <lineage>
        <taxon>Eukaryota</taxon>
        <taxon>Metazoa</taxon>
        <taxon>Spiralia</taxon>
        <taxon>Lophotrochozoa</taxon>
        <taxon>Platyhelminthes</taxon>
        <taxon>Trematoda</taxon>
        <taxon>Digenea</taxon>
        <taxon>Strigeidida</taxon>
        <taxon>Schistosomatoidea</taxon>
        <taxon>Schistosomatidae</taxon>
        <taxon>Schistosoma</taxon>
    </lineage>
</organism>
<gene>
    <name evidence="5" type="ORF">DC041_0011930</name>
</gene>
<dbReference type="Pfam" id="PF00400">
    <property type="entry name" value="WD40"/>
    <property type="match status" value="1"/>
</dbReference>
<dbReference type="InterPro" id="IPR015943">
    <property type="entry name" value="WD40/YVTN_repeat-like_dom_sf"/>
</dbReference>
<keyword evidence="2" id="KW-0677">Repeat</keyword>
<dbReference type="PROSITE" id="PS00678">
    <property type="entry name" value="WD_REPEATS_1"/>
    <property type="match status" value="1"/>
</dbReference>
<accession>A0A430Q1G6</accession>
<reference evidence="5 6" key="1">
    <citation type="journal article" date="2019" name="PLoS Pathog.">
        <title>Genome sequence of the bovine parasite Schistosoma bovis Tanzania.</title>
        <authorList>
            <person name="Oey H."/>
            <person name="Zakrzewski M."/>
            <person name="Gobert G."/>
            <person name="Gravermann K."/>
            <person name="Stoye J."/>
            <person name="Jones M."/>
            <person name="Mcmanus D."/>
            <person name="Krause L."/>
        </authorList>
    </citation>
    <scope>NUCLEOTIDE SEQUENCE [LARGE SCALE GENOMIC DNA]</scope>
    <source>
        <strain evidence="5 6">TAN1997</strain>
    </source>
</reference>
<keyword evidence="4" id="KW-0732">Signal</keyword>
<dbReference type="PROSITE" id="PS50082">
    <property type="entry name" value="WD_REPEATS_2"/>
    <property type="match status" value="2"/>
</dbReference>
<dbReference type="PANTHER" id="PTHR12848:SF16">
    <property type="entry name" value="REGULATORY-ASSOCIATED PROTEIN OF MTOR"/>
    <property type="match status" value="1"/>
</dbReference>
<dbReference type="GO" id="GO:0030307">
    <property type="term" value="P:positive regulation of cell growth"/>
    <property type="evidence" value="ECO:0007669"/>
    <property type="project" value="TreeGrafter"/>
</dbReference>
<dbReference type="GO" id="GO:0031931">
    <property type="term" value="C:TORC1 complex"/>
    <property type="evidence" value="ECO:0007669"/>
    <property type="project" value="InterPro"/>
</dbReference>